<accession>A0A444J4S7</accession>
<gene>
    <name evidence="2" type="ORF">H206_05384</name>
</gene>
<dbReference type="EMBL" id="MTKO01000009">
    <property type="protein sequence ID" value="RWX48030.1"/>
    <property type="molecule type" value="Genomic_DNA"/>
</dbReference>
<sequence length="50" mass="5634">MWQLIYECDMISPFAPSSFLSRRDSRLEPRDLSRGGHPGHGVSLSSRLMG</sequence>
<reference evidence="2 3" key="1">
    <citation type="submission" date="2017-01" db="EMBL/GenBank/DDBJ databases">
        <title>The cable genome- insights into the physiology and evolution of filamentous bacteria capable of sulfide oxidation via long distance electron transfer.</title>
        <authorList>
            <person name="Schreiber L."/>
            <person name="Bjerg J.T."/>
            <person name="Boggild A."/>
            <person name="Van De Vossenberg J."/>
            <person name="Meysman F."/>
            <person name="Nielsen L.P."/>
            <person name="Schramm A."/>
            <person name="Kjeldsen K.U."/>
        </authorList>
    </citation>
    <scope>NUCLEOTIDE SEQUENCE [LARGE SCALE GENOMIC DNA]</scope>
    <source>
        <strain evidence="2">MCF</strain>
    </source>
</reference>
<evidence type="ECO:0000256" key="1">
    <source>
        <dbReference type="SAM" id="MobiDB-lite"/>
    </source>
</evidence>
<feature type="region of interest" description="Disordered" evidence="1">
    <location>
        <begin position="26"/>
        <end position="50"/>
    </location>
</feature>
<keyword evidence="3" id="KW-1185">Reference proteome</keyword>
<name>A0A444J4S7_9BACT</name>
<dbReference type="Proteomes" id="UP000287853">
    <property type="component" value="Unassembled WGS sequence"/>
</dbReference>
<evidence type="ECO:0000313" key="2">
    <source>
        <dbReference type="EMBL" id="RWX48030.1"/>
    </source>
</evidence>
<proteinExistence type="predicted"/>
<dbReference type="AlphaFoldDB" id="A0A444J4S7"/>
<comment type="caution">
    <text evidence="2">The sequence shown here is derived from an EMBL/GenBank/DDBJ whole genome shotgun (WGS) entry which is preliminary data.</text>
</comment>
<protein>
    <submittedName>
        <fullName evidence="2">Uncharacterized protein</fullName>
    </submittedName>
</protein>
<evidence type="ECO:0000313" key="3">
    <source>
        <dbReference type="Proteomes" id="UP000287853"/>
    </source>
</evidence>
<organism evidence="2 3">
    <name type="scientific">Candidatus Electrothrix aarhusensis</name>
    <dbReference type="NCBI Taxonomy" id="1859131"/>
    <lineage>
        <taxon>Bacteria</taxon>
        <taxon>Pseudomonadati</taxon>
        <taxon>Thermodesulfobacteriota</taxon>
        <taxon>Desulfobulbia</taxon>
        <taxon>Desulfobulbales</taxon>
        <taxon>Desulfobulbaceae</taxon>
        <taxon>Candidatus Electrothrix</taxon>
    </lineage>
</organism>